<dbReference type="OrthoDB" id="6788250at2"/>
<reference evidence="2 3" key="1">
    <citation type="submission" date="2016-10" db="EMBL/GenBank/DDBJ databases">
        <authorList>
            <person name="de Groot N.N."/>
        </authorList>
    </citation>
    <scope>NUCLEOTIDE SEQUENCE [LARGE SCALE GENOMIC DNA]</scope>
    <source>
        <strain evidence="2 3">DSM 26656</strain>
    </source>
</reference>
<feature type="chain" id="PRO_5009294499" evidence="1">
    <location>
        <begin position="22"/>
        <end position="333"/>
    </location>
</feature>
<dbReference type="PANTHER" id="PTHR30024">
    <property type="entry name" value="ALIPHATIC SULFONATES-BINDING PROTEIN-RELATED"/>
    <property type="match status" value="1"/>
</dbReference>
<evidence type="ECO:0000313" key="3">
    <source>
        <dbReference type="Proteomes" id="UP000236743"/>
    </source>
</evidence>
<dbReference type="RefSeq" id="WP_103874324.1">
    <property type="nucleotide sequence ID" value="NZ_FNUY01000009.1"/>
</dbReference>
<dbReference type="Pfam" id="PF13379">
    <property type="entry name" value="NMT1_2"/>
    <property type="match status" value="1"/>
</dbReference>
<proteinExistence type="predicted"/>
<evidence type="ECO:0000313" key="2">
    <source>
        <dbReference type="EMBL" id="SEG68543.1"/>
    </source>
</evidence>
<gene>
    <name evidence="2" type="ORF">SAMN04488115_10966</name>
</gene>
<keyword evidence="3" id="KW-1185">Reference proteome</keyword>
<dbReference type="PANTHER" id="PTHR30024:SF2">
    <property type="entry name" value="ABC TRANSPORTER SUBSTRATE-BINDING PROTEIN"/>
    <property type="match status" value="1"/>
</dbReference>
<keyword evidence="1" id="KW-0732">Signal</keyword>
<dbReference type="Gene3D" id="3.40.190.10">
    <property type="entry name" value="Periplasmic binding protein-like II"/>
    <property type="match status" value="2"/>
</dbReference>
<feature type="signal peptide" evidence="1">
    <location>
        <begin position="1"/>
        <end position="21"/>
    </location>
</feature>
<evidence type="ECO:0000256" key="1">
    <source>
        <dbReference type="SAM" id="SignalP"/>
    </source>
</evidence>
<dbReference type="EMBL" id="FNUY01000009">
    <property type="protein sequence ID" value="SEG68543.1"/>
    <property type="molecule type" value="Genomic_DNA"/>
</dbReference>
<protein>
    <submittedName>
        <fullName evidence="2">NitT/TauT family transport system substrate-binding protein</fullName>
    </submittedName>
</protein>
<accession>A0A1H6C6K9</accession>
<dbReference type="SUPFAM" id="SSF53850">
    <property type="entry name" value="Periplasmic binding protein-like II"/>
    <property type="match status" value="1"/>
</dbReference>
<name>A0A1H6C6K9_9HYPH</name>
<dbReference type="AlphaFoldDB" id="A0A1H6C6K9"/>
<organism evidence="2 3">
    <name type="scientific">Bosea lathyri</name>
    <dbReference type="NCBI Taxonomy" id="1036778"/>
    <lineage>
        <taxon>Bacteria</taxon>
        <taxon>Pseudomonadati</taxon>
        <taxon>Pseudomonadota</taxon>
        <taxon>Alphaproteobacteria</taxon>
        <taxon>Hyphomicrobiales</taxon>
        <taxon>Boseaceae</taxon>
        <taxon>Bosea</taxon>
    </lineage>
</organism>
<dbReference type="Proteomes" id="UP000236743">
    <property type="component" value="Unassembled WGS sequence"/>
</dbReference>
<sequence length="333" mass="36099">MKRFLTAAAAATFLMAGSVSAALAEAKTLRVAKQYGLGYIQLMMMEDQKLVEKHAREAGLGEITVDWSTFRSSDVMNDALISGNLDFASLGPTGIITIWSKTRNNFDVRVASGINAMAWTLNVRDPSIKSLRDFTSDHRIAVPGVKVSGQATALQIAAAKEWGDKEFEKLDSLTVSLSHPDATAMMLGGKSEIVANFSSPPFSNVQLKNPEVRAILNSDDILGGPISFNVIATTGKFRSDNPKLYGAFLAALKEATEIVGKDKGAAAETYQRLTKDRSSKEELVAILTDKTTRITTDVLNLGAFTDFMGRVGRLKNAPADWKKEMLFPEATAR</sequence>